<keyword evidence="8" id="KW-1185">Reference proteome</keyword>
<feature type="transmembrane region" description="Helical" evidence="6">
    <location>
        <begin position="104"/>
        <end position="120"/>
    </location>
</feature>
<keyword evidence="5 6" id="KW-0472">Membrane</keyword>
<organism evidence="7 8">
    <name type="scientific">Hallerella succinigenes</name>
    <dbReference type="NCBI Taxonomy" id="1896222"/>
    <lineage>
        <taxon>Bacteria</taxon>
        <taxon>Pseudomonadati</taxon>
        <taxon>Fibrobacterota</taxon>
        <taxon>Fibrobacteria</taxon>
        <taxon>Fibrobacterales</taxon>
        <taxon>Fibrobacteraceae</taxon>
        <taxon>Hallerella</taxon>
    </lineage>
</organism>
<feature type="transmembrane region" description="Helical" evidence="6">
    <location>
        <begin position="257"/>
        <end position="274"/>
    </location>
</feature>
<proteinExistence type="predicted"/>
<feature type="transmembrane region" description="Helical" evidence="6">
    <location>
        <begin position="36"/>
        <end position="53"/>
    </location>
</feature>
<evidence type="ECO:0000256" key="6">
    <source>
        <dbReference type="SAM" id="Phobius"/>
    </source>
</evidence>
<evidence type="ECO:0000256" key="4">
    <source>
        <dbReference type="ARBA" id="ARBA00022989"/>
    </source>
</evidence>
<dbReference type="InterPro" id="IPR044878">
    <property type="entry name" value="UbiA_sf"/>
</dbReference>
<evidence type="ECO:0000256" key="3">
    <source>
        <dbReference type="ARBA" id="ARBA00022692"/>
    </source>
</evidence>
<dbReference type="Proteomes" id="UP000231134">
    <property type="component" value="Unassembled WGS sequence"/>
</dbReference>
<protein>
    <submittedName>
        <fullName evidence="7">4-hydroxybenzoate polyprenyltransferase/geranylgeranylglycerol-phosphate geranylgeranyltransferase</fullName>
    </submittedName>
</protein>
<gene>
    <name evidence="7" type="ORF">BGX16_0337</name>
</gene>
<dbReference type="RefSeq" id="WP_100424505.1">
    <property type="nucleotide sequence ID" value="NZ_PGEX01000001.1"/>
</dbReference>
<feature type="transmembrane region" description="Helical" evidence="6">
    <location>
        <begin position="12"/>
        <end position="30"/>
    </location>
</feature>
<keyword evidence="4 6" id="KW-1133">Transmembrane helix</keyword>
<dbReference type="PANTHER" id="PTHR42723:SF1">
    <property type="entry name" value="CHLOROPHYLL SYNTHASE, CHLOROPLASTIC"/>
    <property type="match status" value="1"/>
</dbReference>
<reference evidence="7 8" key="1">
    <citation type="submission" date="2017-11" db="EMBL/GenBank/DDBJ databases">
        <title>Animal gut microbial communities from fecal samples from Wisconsin, USA.</title>
        <authorList>
            <person name="Neumann A."/>
        </authorList>
    </citation>
    <scope>NUCLEOTIDE SEQUENCE [LARGE SCALE GENOMIC DNA]</scope>
    <source>
        <strain evidence="7 8">UWS3</strain>
    </source>
</reference>
<keyword evidence="2" id="KW-1003">Cell membrane</keyword>
<dbReference type="InterPro" id="IPR000537">
    <property type="entry name" value="UbiA_prenyltransferase"/>
</dbReference>
<dbReference type="Pfam" id="PF01040">
    <property type="entry name" value="UbiA"/>
    <property type="match status" value="1"/>
</dbReference>
<feature type="transmembrane region" description="Helical" evidence="6">
    <location>
        <begin position="79"/>
        <end position="98"/>
    </location>
</feature>
<comment type="caution">
    <text evidence="7">The sequence shown here is derived from an EMBL/GenBank/DDBJ whole genome shotgun (WGS) entry which is preliminary data.</text>
</comment>
<dbReference type="EMBL" id="PGEX01000001">
    <property type="protein sequence ID" value="PJJ40416.1"/>
    <property type="molecule type" value="Genomic_DNA"/>
</dbReference>
<evidence type="ECO:0000256" key="1">
    <source>
        <dbReference type="ARBA" id="ARBA00004141"/>
    </source>
</evidence>
<dbReference type="Gene3D" id="1.20.120.1780">
    <property type="entry name" value="UbiA prenyltransferase"/>
    <property type="match status" value="1"/>
</dbReference>
<evidence type="ECO:0000313" key="7">
    <source>
        <dbReference type="EMBL" id="PJJ40416.1"/>
    </source>
</evidence>
<dbReference type="InterPro" id="IPR050475">
    <property type="entry name" value="Prenyltransferase_related"/>
</dbReference>
<evidence type="ECO:0000256" key="2">
    <source>
        <dbReference type="ARBA" id="ARBA00022475"/>
    </source>
</evidence>
<evidence type="ECO:0000256" key="5">
    <source>
        <dbReference type="ARBA" id="ARBA00023136"/>
    </source>
</evidence>
<dbReference type="GO" id="GO:0016765">
    <property type="term" value="F:transferase activity, transferring alkyl or aryl (other than methyl) groups"/>
    <property type="evidence" value="ECO:0007669"/>
    <property type="project" value="InterPro"/>
</dbReference>
<dbReference type="AlphaFoldDB" id="A0A2M9A3X0"/>
<dbReference type="CDD" id="cd13961">
    <property type="entry name" value="PT_UbiA_DGGGPS"/>
    <property type="match status" value="1"/>
</dbReference>
<accession>A0A2M9A3X0</accession>
<dbReference type="GO" id="GO:0016020">
    <property type="term" value="C:membrane"/>
    <property type="evidence" value="ECO:0007669"/>
    <property type="project" value="UniProtKB-SubCell"/>
</dbReference>
<dbReference type="PANTHER" id="PTHR42723">
    <property type="entry name" value="CHLOROPHYLL SYNTHASE"/>
    <property type="match status" value="1"/>
</dbReference>
<dbReference type="Gene3D" id="1.10.357.140">
    <property type="entry name" value="UbiA prenyltransferase"/>
    <property type="match status" value="1"/>
</dbReference>
<keyword evidence="3 6" id="KW-0812">Transmembrane</keyword>
<name>A0A2M9A3X0_9BACT</name>
<sequence length="275" mass="29920">MPSLFKMSRAENIVIAIVTLSVGYFLSKGIYTPSSFIADACAFAFAIAFGNIYNDLLDVEADRVNKPDRPIPSGKVSPFAAKVACLICIVLTLLLSAIPGTQHLVHLGFFAGILFLLFLYDKILKKIPLVKNVTVAVLCATPILRAAFLTDAVFEPLYATAGFAFLFTLAREILKDLEDANGDLKAGIATFPLIAGQEQAQMLASLIIGFGLFSIPMPVLLNWFHPAFLFVLIPLMPTCIALIHTTYKKKYRAAQKMTKLAMITGLVALILTGFL</sequence>
<feature type="transmembrane region" description="Helical" evidence="6">
    <location>
        <begin position="227"/>
        <end position="245"/>
    </location>
</feature>
<dbReference type="OrthoDB" id="9811562at2"/>
<keyword evidence="7" id="KW-0808">Transferase</keyword>
<feature type="transmembrane region" description="Helical" evidence="6">
    <location>
        <begin position="132"/>
        <end position="150"/>
    </location>
</feature>
<evidence type="ECO:0000313" key="8">
    <source>
        <dbReference type="Proteomes" id="UP000231134"/>
    </source>
</evidence>
<comment type="subcellular location">
    <subcellularLocation>
        <location evidence="1">Membrane</location>
        <topology evidence="1">Multi-pass membrane protein</topology>
    </subcellularLocation>
</comment>